<name>A0ABT6M6I8_9NOCA</name>
<reference evidence="3 4" key="1">
    <citation type="submission" date="2023-04" db="EMBL/GenBank/DDBJ databases">
        <title>Forest soil microbial communities from Buena Vista Peninsula, Colon Province, Panama.</title>
        <authorList>
            <person name="Bouskill N."/>
        </authorList>
    </citation>
    <scope>NUCLEOTIDE SEQUENCE [LARGE SCALE GENOMIC DNA]</scope>
    <source>
        <strain evidence="3 4">CFH S0262</strain>
    </source>
</reference>
<feature type="domain" description="Amine oxidase" evidence="2">
    <location>
        <begin position="53"/>
        <end position="462"/>
    </location>
</feature>
<gene>
    <name evidence="3" type="ORF">M2280_001137</name>
</gene>
<feature type="compositionally biased region" description="Basic and acidic residues" evidence="1">
    <location>
        <begin position="455"/>
        <end position="466"/>
    </location>
</feature>
<evidence type="ECO:0000256" key="1">
    <source>
        <dbReference type="SAM" id="MobiDB-lite"/>
    </source>
</evidence>
<comment type="caution">
    <text evidence="3">The sequence shown here is derived from an EMBL/GenBank/DDBJ whole genome shotgun (WGS) entry which is preliminary data.</text>
</comment>
<organism evidence="3 4">
    <name type="scientific">Prescottella agglutinans</name>
    <dbReference type="NCBI Taxonomy" id="1644129"/>
    <lineage>
        <taxon>Bacteria</taxon>
        <taxon>Bacillati</taxon>
        <taxon>Actinomycetota</taxon>
        <taxon>Actinomycetes</taxon>
        <taxon>Mycobacteriales</taxon>
        <taxon>Nocardiaceae</taxon>
        <taxon>Prescottella</taxon>
    </lineage>
</organism>
<dbReference type="Proteomes" id="UP001160334">
    <property type="component" value="Unassembled WGS sequence"/>
</dbReference>
<accession>A0ABT6M6I8</accession>
<proteinExistence type="predicted"/>
<dbReference type="Pfam" id="PF01593">
    <property type="entry name" value="Amino_oxidase"/>
    <property type="match status" value="1"/>
</dbReference>
<feature type="region of interest" description="Disordered" evidence="1">
    <location>
        <begin position="442"/>
        <end position="466"/>
    </location>
</feature>
<dbReference type="RefSeq" id="WP_280759281.1">
    <property type="nucleotide sequence ID" value="NZ_JARXVC010000002.1"/>
</dbReference>
<dbReference type="InterPro" id="IPR002937">
    <property type="entry name" value="Amino_oxidase"/>
</dbReference>
<protein>
    <submittedName>
        <fullName evidence="3">Monoamine oxidase</fullName>
    </submittedName>
</protein>
<dbReference type="Gene3D" id="3.50.50.60">
    <property type="entry name" value="FAD/NAD(P)-binding domain"/>
    <property type="match status" value="1"/>
</dbReference>
<dbReference type="InterPro" id="IPR036188">
    <property type="entry name" value="FAD/NAD-bd_sf"/>
</dbReference>
<dbReference type="PRINTS" id="PR00420">
    <property type="entry name" value="RNGMNOXGNASE"/>
</dbReference>
<dbReference type="EMBL" id="JARXVC010000002">
    <property type="protein sequence ID" value="MDH6279928.1"/>
    <property type="molecule type" value="Genomic_DNA"/>
</dbReference>
<evidence type="ECO:0000313" key="3">
    <source>
        <dbReference type="EMBL" id="MDH6279928.1"/>
    </source>
</evidence>
<evidence type="ECO:0000259" key="2">
    <source>
        <dbReference type="Pfam" id="PF01593"/>
    </source>
</evidence>
<evidence type="ECO:0000313" key="4">
    <source>
        <dbReference type="Proteomes" id="UP001160334"/>
    </source>
</evidence>
<dbReference type="Gene3D" id="3.90.660.10">
    <property type="match status" value="1"/>
</dbReference>
<dbReference type="PANTHER" id="PTHR10742">
    <property type="entry name" value="FLAVIN MONOAMINE OXIDASE"/>
    <property type="match status" value="1"/>
</dbReference>
<keyword evidence="4" id="KW-1185">Reference proteome</keyword>
<dbReference type="SUPFAM" id="SSF51905">
    <property type="entry name" value="FAD/NAD(P)-binding domain"/>
    <property type="match status" value="1"/>
</dbReference>
<dbReference type="SUPFAM" id="SSF54373">
    <property type="entry name" value="FAD-linked reductases, C-terminal domain"/>
    <property type="match status" value="1"/>
</dbReference>
<dbReference type="PANTHER" id="PTHR10742:SF410">
    <property type="entry name" value="LYSINE-SPECIFIC HISTONE DEMETHYLASE 2"/>
    <property type="match status" value="1"/>
</dbReference>
<sequence>MEVRSSTYPTQNQRNVPIGDEAAELAPTVDAAARCSAAPATRTSQTLVIGAGIAGLVAARDLARDGHEVTVLEARDRVGGRLWTDRSWGDVPLDLGAFWIHGIDDNPLIGLRDEFGLSTTVLDQKNIAGYTRGGRMDSARMSEFATDLQTALSMMNEMSGQPDLAHMSFASATEHILDADRLPAERAAHVGDSIHHLTQDLLGADADTVPLWVVQSAHEHSGDQVVFPSGYDQLATRLAENLDVRLSHVVDHIAHDGAGVRVHTDRGDFHADRVLITLPLGVLKDGAVTFDPPLPEAKQQAIRRLGMGLYNKLILRFDSQFWDDVDMISQFDLENDPVAAWCPLQGVVQAPVLAALRGGSVARRIEGLDDSATVAEAMTSLRAMYGDRIPRPTAYKITRWSHDPYARGSYSYPGIDSVPEDRLSLAEPVGGRLFFAGEATNDQEPSTVHGALASGRREADRINRIA</sequence>
<dbReference type="InterPro" id="IPR050281">
    <property type="entry name" value="Flavin_monoamine_oxidase"/>
</dbReference>